<name>A0A4U5MSY4_STECR</name>
<protein>
    <recommendedName>
        <fullName evidence="3">Tc1-like transposase DDE domain-containing protein</fullName>
    </recommendedName>
</protein>
<dbReference type="PANTHER" id="PTHR46068:SF1">
    <property type="entry name" value="TRANSPOSASE IS30-LIKE HTH DOMAIN-CONTAINING PROTEIN"/>
    <property type="match status" value="1"/>
</dbReference>
<dbReference type="InterPro" id="IPR036397">
    <property type="entry name" value="RNaseH_sf"/>
</dbReference>
<dbReference type="STRING" id="34508.A0A4U5MSY4"/>
<evidence type="ECO:0000313" key="1">
    <source>
        <dbReference type="EMBL" id="TKR72768.1"/>
    </source>
</evidence>
<evidence type="ECO:0000313" key="2">
    <source>
        <dbReference type="Proteomes" id="UP000298663"/>
    </source>
</evidence>
<dbReference type="Proteomes" id="UP000298663">
    <property type="component" value="Unassembled WGS sequence"/>
</dbReference>
<accession>A0A4U5MSY4</accession>
<proteinExistence type="predicted"/>
<organism evidence="1 2">
    <name type="scientific">Steinernema carpocapsae</name>
    <name type="common">Entomopathogenic nematode</name>
    <dbReference type="NCBI Taxonomy" id="34508"/>
    <lineage>
        <taxon>Eukaryota</taxon>
        <taxon>Metazoa</taxon>
        <taxon>Ecdysozoa</taxon>
        <taxon>Nematoda</taxon>
        <taxon>Chromadorea</taxon>
        <taxon>Rhabditida</taxon>
        <taxon>Tylenchina</taxon>
        <taxon>Panagrolaimomorpha</taxon>
        <taxon>Strongyloidoidea</taxon>
        <taxon>Steinernematidae</taxon>
        <taxon>Steinernema</taxon>
    </lineage>
</organism>
<sequence>MKRLVAGRKHRQILFSDEKIFTMEPIRNQQNHREWLLQGSPRTVNVQKSHFPKSIMVWAGVSALGNTKLHFFDQKKRFNAVGYQTKILEGVMKPWAKKNTSGIQWIYQQDGAPTHSANTTLNWFHDPTKWSPAPAPVVWDKNIWPPHSPDLNPLDFSVWSILGEKISGKRFETVESLKRALQKAWKEISSELTIRIVDQFPKRFQACINAEGGHFKQCL</sequence>
<evidence type="ECO:0008006" key="3">
    <source>
        <dbReference type="Google" id="ProtNLM"/>
    </source>
</evidence>
<reference evidence="1 2" key="1">
    <citation type="journal article" date="2015" name="Genome Biol.">
        <title>Comparative genomics of Steinernema reveals deeply conserved gene regulatory networks.</title>
        <authorList>
            <person name="Dillman A.R."/>
            <person name="Macchietto M."/>
            <person name="Porter C.F."/>
            <person name="Rogers A."/>
            <person name="Williams B."/>
            <person name="Antoshechkin I."/>
            <person name="Lee M.M."/>
            <person name="Goodwin Z."/>
            <person name="Lu X."/>
            <person name="Lewis E.E."/>
            <person name="Goodrich-Blair H."/>
            <person name="Stock S.P."/>
            <person name="Adams B.J."/>
            <person name="Sternberg P.W."/>
            <person name="Mortazavi A."/>
        </authorList>
    </citation>
    <scope>NUCLEOTIDE SEQUENCE [LARGE SCALE GENOMIC DNA]</scope>
    <source>
        <strain evidence="1 2">ALL</strain>
    </source>
</reference>
<gene>
    <name evidence="1" type="ORF">L596_020172</name>
</gene>
<dbReference type="GO" id="GO:0003676">
    <property type="term" value="F:nucleic acid binding"/>
    <property type="evidence" value="ECO:0007669"/>
    <property type="project" value="InterPro"/>
</dbReference>
<comment type="caution">
    <text evidence="1">The sequence shown here is derived from an EMBL/GenBank/DDBJ whole genome shotgun (WGS) entry which is preliminary data.</text>
</comment>
<dbReference type="Gene3D" id="3.30.420.10">
    <property type="entry name" value="Ribonuclease H-like superfamily/Ribonuclease H"/>
    <property type="match status" value="1"/>
</dbReference>
<dbReference type="PANTHER" id="PTHR46068">
    <property type="entry name" value="PROTEIN CBG27172"/>
    <property type="match status" value="1"/>
</dbReference>
<reference evidence="1 2" key="2">
    <citation type="journal article" date="2019" name="G3 (Bethesda)">
        <title>Hybrid Assembly of the Genome of the Entomopathogenic Nematode Steinernema carpocapsae Identifies the X-Chromosome.</title>
        <authorList>
            <person name="Serra L."/>
            <person name="Macchietto M."/>
            <person name="Macias-Munoz A."/>
            <person name="McGill C.J."/>
            <person name="Rodriguez I.M."/>
            <person name="Rodriguez B."/>
            <person name="Murad R."/>
            <person name="Mortazavi A."/>
        </authorList>
    </citation>
    <scope>NUCLEOTIDE SEQUENCE [LARGE SCALE GENOMIC DNA]</scope>
    <source>
        <strain evidence="1 2">ALL</strain>
    </source>
</reference>
<dbReference type="EMBL" id="AZBU02000006">
    <property type="protein sequence ID" value="TKR72768.1"/>
    <property type="molecule type" value="Genomic_DNA"/>
</dbReference>
<dbReference type="OrthoDB" id="5820972at2759"/>
<keyword evidence="2" id="KW-1185">Reference proteome</keyword>
<dbReference type="AlphaFoldDB" id="A0A4U5MSY4"/>